<dbReference type="STRING" id="871651.SAMN05421688_0362"/>
<reference evidence="2 3" key="1">
    <citation type="submission" date="2016-10" db="EMBL/GenBank/DDBJ databases">
        <authorList>
            <person name="de Groot N.N."/>
        </authorList>
    </citation>
    <scope>NUCLEOTIDE SEQUENCE [LARGE SCALE GENOMIC DNA]</scope>
    <source>
        <strain evidence="2 3">DSM 29316</strain>
    </source>
</reference>
<evidence type="ECO:0000313" key="3">
    <source>
        <dbReference type="Proteomes" id="UP000198796"/>
    </source>
</evidence>
<evidence type="ECO:0000256" key="1">
    <source>
        <dbReference type="SAM" id="SignalP"/>
    </source>
</evidence>
<dbReference type="Proteomes" id="UP000198796">
    <property type="component" value="Unassembled WGS sequence"/>
</dbReference>
<dbReference type="EMBL" id="FOJU01000001">
    <property type="protein sequence ID" value="SFA72133.1"/>
    <property type="molecule type" value="Genomic_DNA"/>
</dbReference>
<sequence>MRLLKSVFVGAALAGVLATGVAAAKPPLSEVTKINQGLLVVGIADEIRKECNVIEPRMFTALGYINTLVNEAQALGYSRDEIEEFRKSKAVKKKLRADGEAYISAKGYDPKSANSLCDLGRAEIAAGSPIGKLLRAR</sequence>
<dbReference type="RefSeq" id="WP_092060012.1">
    <property type="nucleotide sequence ID" value="NZ_FOJU01000001.1"/>
</dbReference>
<name>A0A1I0V7T9_9RHOB</name>
<evidence type="ECO:0000313" key="2">
    <source>
        <dbReference type="EMBL" id="SFA72133.1"/>
    </source>
</evidence>
<feature type="chain" id="PRO_5011440813" description="NADH dehydrogenase subunit E" evidence="1">
    <location>
        <begin position="25"/>
        <end position="137"/>
    </location>
</feature>
<keyword evidence="1" id="KW-0732">Signal</keyword>
<dbReference type="OrthoDB" id="7658992at2"/>
<dbReference type="AlphaFoldDB" id="A0A1I0V7T9"/>
<dbReference type="InterPro" id="IPR020349">
    <property type="entry name" value="Uncharacterised_14.7kDa"/>
</dbReference>
<evidence type="ECO:0008006" key="4">
    <source>
        <dbReference type="Google" id="ProtNLM"/>
    </source>
</evidence>
<organism evidence="2 3">
    <name type="scientific">Poseidonocella pacifica</name>
    <dbReference type="NCBI Taxonomy" id="871651"/>
    <lineage>
        <taxon>Bacteria</taxon>
        <taxon>Pseudomonadati</taxon>
        <taxon>Pseudomonadota</taxon>
        <taxon>Alphaproteobacteria</taxon>
        <taxon>Rhodobacterales</taxon>
        <taxon>Roseobacteraceae</taxon>
        <taxon>Poseidonocella</taxon>
    </lineage>
</organism>
<dbReference type="Pfam" id="PF17267">
    <property type="entry name" value="DUF5333"/>
    <property type="match status" value="1"/>
</dbReference>
<keyword evidence="3" id="KW-1185">Reference proteome</keyword>
<feature type="signal peptide" evidence="1">
    <location>
        <begin position="1"/>
        <end position="24"/>
    </location>
</feature>
<protein>
    <recommendedName>
        <fullName evidence="4">NADH dehydrogenase subunit E</fullName>
    </recommendedName>
</protein>
<gene>
    <name evidence="2" type="ORF">SAMN05421688_0362</name>
</gene>
<accession>A0A1I0V7T9</accession>
<proteinExistence type="predicted"/>